<evidence type="ECO:0000313" key="2">
    <source>
        <dbReference type="EMBL" id="KAG7168853.1"/>
    </source>
</evidence>
<keyword evidence="1" id="KW-1133">Transmembrane helix</keyword>
<keyword evidence="1" id="KW-0472">Membrane</keyword>
<name>A0A8J5K9R0_HOMAM</name>
<feature type="transmembrane region" description="Helical" evidence="1">
    <location>
        <begin position="66"/>
        <end position="89"/>
    </location>
</feature>
<comment type="caution">
    <text evidence="2">The sequence shown here is derived from an EMBL/GenBank/DDBJ whole genome shotgun (WGS) entry which is preliminary data.</text>
</comment>
<keyword evidence="1" id="KW-0812">Transmembrane</keyword>
<dbReference type="EMBL" id="JAHLQT010018664">
    <property type="protein sequence ID" value="KAG7168853.1"/>
    <property type="molecule type" value="Genomic_DNA"/>
</dbReference>
<reference evidence="2" key="1">
    <citation type="journal article" date="2021" name="Sci. Adv.">
        <title>The American lobster genome reveals insights on longevity, neural, and immune adaptations.</title>
        <authorList>
            <person name="Polinski J.M."/>
            <person name="Zimin A.V."/>
            <person name="Clark K.F."/>
            <person name="Kohn A.B."/>
            <person name="Sadowski N."/>
            <person name="Timp W."/>
            <person name="Ptitsyn A."/>
            <person name="Khanna P."/>
            <person name="Romanova D.Y."/>
            <person name="Williams P."/>
            <person name="Greenwood S.J."/>
            <person name="Moroz L.L."/>
            <person name="Walt D.R."/>
            <person name="Bodnar A.G."/>
        </authorList>
    </citation>
    <scope>NUCLEOTIDE SEQUENCE</scope>
    <source>
        <strain evidence="2">GMGI-L3</strain>
    </source>
</reference>
<gene>
    <name evidence="2" type="ORF">Hamer_G011519</name>
</gene>
<dbReference type="Proteomes" id="UP000747542">
    <property type="component" value="Unassembled WGS sequence"/>
</dbReference>
<dbReference type="AlphaFoldDB" id="A0A8J5K9R0"/>
<keyword evidence="3" id="KW-1185">Reference proteome</keyword>
<protein>
    <submittedName>
        <fullName evidence="2">Uncharacterized protein</fullName>
    </submittedName>
</protein>
<feature type="non-terminal residue" evidence="2">
    <location>
        <position position="1"/>
    </location>
</feature>
<evidence type="ECO:0000313" key="3">
    <source>
        <dbReference type="Proteomes" id="UP000747542"/>
    </source>
</evidence>
<evidence type="ECO:0000256" key="1">
    <source>
        <dbReference type="SAM" id="Phobius"/>
    </source>
</evidence>
<sequence>MRDGTFTVTASAPCLALPVPHLRPTDHNPTQVYTALHYQSSFFETTEDSKSTACDKVLHSKIGESFTFFLVTISACIFVVCLLTFCYIISANSFQLIRSSVLQQQPN</sequence>
<accession>A0A8J5K9R0</accession>
<organism evidence="2 3">
    <name type="scientific">Homarus americanus</name>
    <name type="common">American lobster</name>
    <dbReference type="NCBI Taxonomy" id="6706"/>
    <lineage>
        <taxon>Eukaryota</taxon>
        <taxon>Metazoa</taxon>
        <taxon>Ecdysozoa</taxon>
        <taxon>Arthropoda</taxon>
        <taxon>Crustacea</taxon>
        <taxon>Multicrustacea</taxon>
        <taxon>Malacostraca</taxon>
        <taxon>Eumalacostraca</taxon>
        <taxon>Eucarida</taxon>
        <taxon>Decapoda</taxon>
        <taxon>Pleocyemata</taxon>
        <taxon>Astacidea</taxon>
        <taxon>Nephropoidea</taxon>
        <taxon>Nephropidae</taxon>
        <taxon>Homarus</taxon>
    </lineage>
</organism>
<proteinExistence type="predicted"/>